<organism evidence="1">
    <name type="scientific">marine sediment metagenome</name>
    <dbReference type="NCBI Taxonomy" id="412755"/>
    <lineage>
        <taxon>unclassified sequences</taxon>
        <taxon>metagenomes</taxon>
        <taxon>ecological metagenomes</taxon>
    </lineage>
</organism>
<evidence type="ECO:0000313" key="1">
    <source>
        <dbReference type="EMBL" id="KKK83480.1"/>
    </source>
</evidence>
<gene>
    <name evidence="1" type="ORF">LCGC14_2792930</name>
</gene>
<dbReference type="EMBL" id="LAZR01052204">
    <property type="protein sequence ID" value="KKK83480.1"/>
    <property type="molecule type" value="Genomic_DNA"/>
</dbReference>
<name>A0A0F8ZC57_9ZZZZ</name>
<sequence length="120" mass="13369">MNGKPPVEYLSELSVLNLGEFELRRLNQVANLRNEIRAAAVEILEAIWNTPIAQECIERKAEALMARWLIEYREQLVSPESDIVPVPSEQLLDAESGAIVDRDPVLSFVDGGRAKVQKAG</sequence>
<proteinExistence type="predicted"/>
<accession>A0A0F8ZC57</accession>
<dbReference type="AlphaFoldDB" id="A0A0F8ZC57"/>
<comment type="caution">
    <text evidence="1">The sequence shown here is derived from an EMBL/GenBank/DDBJ whole genome shotgun (WGS) entry which is preliminary data.</text>
</comment>
<protein>
    <submittedName>
        <fullName evidence="1">Uncharacterized protein</fullName>
    </submittedName>
</protein>
<reference evidence="1" key="1">
    <citation type="journal article" date="2015" name="Nature">
        <title>Complex archaea that bridge the gap between prokaryotes and eukaryotes.</title>
        <authorList>
            <person name="Spang A."/>
            <person name="Saw J.H."/>
            <person name="Jorgensen S.L."/>
            <person name="Zaremba-Niedzwiedzka K."/>
            <person name="Martijn J."/>
            <person name="Lind A.E."/>
            <person name="van Eijk R."/>
            <person name="Schleper C."/>
            <person name="Guy L."/>
            <person name="Ettema T.J."/>
        </authorList>
    </citation>
    <scope>NUCLEOTIDE SEQUENCE</scope>
</reference>